<feature type="transmembrane region" description="Helical" evidence="6">
    <location>
        <begin position="440"/>
        <end position="465"/>
    </location>
</feature>
<dbReference type="InterPro" id="IPR010291">
    <property type="entry name" value="Ion_channel_UNC-93"/>
</dbReference>
<dbReference type="GO" id="GO:0006937">
    <property type="term" value="P:regulation of muscle contraction"/>
    <property type="evidence" value="ECO:0007669"/>
    <property type="project" value="TreeGrafter"/>
</dbReference>
<feature type="transmembrane region" description="Helical" evidence="6">
    <location>
        <begin position="77"/>
        <end position="98"/>
    </location>
</feature>
<keyword evidence="3 6" id="KW-0812">Transmembrane</keyword>
<evidence type="ECO:0000313" key="7">
    <source>
        <dbReference type="EMBL" id="KAK3084344.1"/>
    </source>
</evidence>
<feature type="transmembrane region" description="Helical" evidence="6">
    <location>
        <begin position="368"/>
        <end position="401"/>
    </location>
</feature>
<dbReference type="SUPFAM" id="SSF103473">
    <property type="entry name" value="MFS general substrate transporter"/>
    <property type="match status" value="2"/>
</dbReference>
<accession>A0AA88XFD2</accession>
<dbReference type="Pfam" id="PF05978">
    <property type="entry name" value="UNC-93"/>
    <property type="match status" value="1"/>
</dbReference>
<dbReference type="Gene3D" id="1.20.1250.20">
    <property type="entry name" value="MFS general substrate transporter like domains"/>
    <property type="match status" value="1"/>
</dbReference>
<keyword evidence="8" id="KW-1185">Reference proteome</keyword>
<organism evidence="7 8">
    <name type="scientific">Pinctada imbricata</name>
    <name type="common">Atlantic pearl-oyster</name>
    <name type="synonym">Pinctada martensii</name>
    <dbReference type="NCBI Taxonomy" id="66713"/>
    <lineage>
        <taxon>Eukaryota</taxon>
        <taxon>Metazoa</taxon>
        <taxon>Spiralia</taxon>
        <taxon>Lophotrochozoa</taxon>
        <taxon>Mollusca</taxon>
        <taxon>Bivalvia</taxon>
        <taxon>Autobranchia</taxon>
        <taxon>Pteriomorphia</taxon>
        <taxon>Pterioida</taxon>
        <taxon>Pterioidea</taxon>
        <taxon>Pteriidae</taxon>
        <taxon>Pinctada</taxon>
    </lineage>
</organism>
<keyword evidence="5 6" id="KW-0472">Membrane</keyword>
<sequence>MAAGEEITKDKLLLPPISPATSQQQVNSNVMTLVPTVEYNKGRRRSTIHSYTLTNYHSLSHDPETMKTVKEMSEAKALKNVIVLGCSFMVTFTAFISLQGLQSSINGKGGVGVASLCGIYAGTILSCLIAPWVIQKLTAKWTMVIGFALFTGYFAGNFYPHHYLLIPLGVVFGLSAGPLWSAQASSITTIALAYAEHSHLPDQDAIINKFMGIFCGLYRCSNIWGNLITALVLNKNDTRISDIWYKDNSLNRTDNVTCGSSYCHFENDLDLSDGADEHITYIPDDTRVMLFSIYLGCGIMGVVILVSLFDHHKRRRRSRIFNDDTWTSKDLFLGTVRMLKDSRCQLLVLMVILIGLEQGFMFSDFTKAYIACTLGVTSIGPIMICFGTVSAVSCIMIGCFASRHIKRFAFITAGATFNAGLLIVLWLWKPKPSDIPNFFVVAGCLGLCDAIWQTQTYTLFGVLFIDKQEAAFASYRMFYATGCAVAFGYSYFLCVQMKVYILGGTLIIALILYCVIEMKVQLQSQHIKDIVAL</sequence>
<dbReference type="Proteomes" id="UP001186944">
    <property type="component" value="Unassembled WGS sequence"/>
</dbReference>
<comment type="subcellular location">
    <subcellularLocation>
        <location evidence="1">Membrane</location>
        <topology evidence="1">Multi-pass membrane protein</topology>
    </subcellularLocation>
</comment>
<evidence type="ECO:0000256" key="4">
    <source>
        <dbReference type="ARBA" id="ARBA00022989"/>
    </source>
</evidence>
<dbReference type="GO" id="GO:0043266">
    <property type="term" value="P:regulation of potassium ion transport"/>
    <property type="evidence" value="ECO:0007669"/>
    <property type="project" value="TreeGrafter"/>
</dbReference>
<evidence type="ECO:0000256" key="2">
    <source>
        <dbReference type="ARBA" id="ARBA00009172"/>
    </source>
</evidence>
<evidence type="ECO:0000256" key="1">
    <source>
        <dbReference type="ARBA" id="ARBA00004141"/>
    </source>
</evidence>
<evidence type="ECO:0000256" key="5">
    <source>
        <dbReference type="ARBA" id="ARBA00023136"/>
    </source>
</evidence>
<feature type="transmembrane region" description="Helical" evidence="6">
    <location>
        <begin position="408"/>
        <end position="428"/>
    </location>
</feature>
<protein>
    <submittedName>
        <fullName evidence="7">Uncharacterized protein</fullName>
    </submittedName>
</protein>
<feature type="transmembrane region" description="Helical" evidence="6">
    <location>
        <begin position="499"/>
        <end position="516"/>
    </location>
</feature>
<dbReference type="InterPro" id="IPR036259">
    <property type="entry name" value="MFS_trans_sf"/>
</dbReference>
<evidence type="ECO:0000256" key="3">
    <source>
        <dbReference type="ARBA" id="ARBA00022692"/>
    </source>
</evidence>
<feature type="transmembrane region" description="Helical" evidence="6">
    <location>
        <begin position="288"/>
        <end position="309"/>
    </location>
</feature>
<dbReference type="InterPro" id="IPR051951">
    <property type="entry name" value="UNC-93_regulatory"/>
</dbReference>
<feature type="transmembrane region" description="Helical" evidence="6">
    <location>
        <begin position="346"/>
        <end position="362"/>
    </location>
</feature>
<keyword evidence="4 6" id="KW-1133">Transmembrane helix</keyword>
<feature type="transmembrane region" description="Helical" evidence="6">
    <location>
        <begin position="141"/>
        <end position="159"/>
    </location>
</feature>
<comment type="similarity">
    <text evidence="2">Belongs to the unc-93 family.</text>
</comment>
<dbReference type="EMBL" id="VSWD01000013">
    <property type="protein sequence ID" value="KAK3084344.1"/>
    <property type="molecule type" value="Genomic_DNA"/>
</dbReference>
<name>A0AA88XFD2_PINIB</name>
<dbReference type="GO" id="GO:0055120">
    <property type="term" value="C:striated muscle dense body"/>
    <property type="evidence" value="ECO:0007669"/>
    <property type="project" value="TreeGrafter"/>
</dbReference>
<gene>
    <name evidence="7" type="ORF">FSP39_011897</name>
</gene>
<reference evidence="7" key="1">
    <citation type="submission" date="2019-08" db="EMBL/GenBank/DDBJ databases">
        <title>The improved chromosome-level genome for the pearl oyster Pinctada fucata martensii using PacBio sequencing and Hi-C.</title>
        <authorList>
            <person name="Zheng Z."/>
        </authorList>
    </citation>
    <scope>NUCLEOTIDE SEQUENCE</scope>
    <source>
        <strain evidence="7">ZZ-2019</strain>
        <tissue evidence="7">Adductor muscle</tissue>
    </source>
</reference>
<dbReference type="AlphaFoldDB" id="A0AA88XFD2"/>
<evidence type="ECO:0000256" key="6">
    <source>
        <dbReference type="SAM" id="Phobius"/>
    </source>
</evidence>
<feature type="transmembrane region" description="Helical" evidence="6">
    <location>
        <begin position="110"/>
        <end position="134"/>
    </location>
</feature>
<comment type="caution">
    <text evidence="7">The sequence shown here is derived from an EMBL/GenBank/DDBJ whole genome shotgun (WGS) entry which is preliminary data.</text>
</comment>
<dbReference type="GO" id="GO:0015459">
    <property type="term" value="F:potassium channel regulator activity"/>
    <property type="evidence" value="ECO:0007669"/>
    <property type="project" value="TreeGrafter"/>
</dbReference>
<dbReference type="PANTHER" id="PTHR19444:SF11">
    <property type="entry name" value="UNC93-LIKE PROTEIN"/>
    <property type="match status" value="1"/>
</dbReference>
<dbReference type="PANTHER" id="PTHR19444">
    <property type="entry name" value="UNC-93 RELATED"/>
    <property type="match status" value="1"/>
</dbReference>
<feature type="transmembrane region" description="Helical" evidence="6">
    <location>
        <begin position="477"/>
        <end position="493"/>
    </location>
</feature>
<dbReference type="GO" id="GO:0005886">
    <property type="term" value="C:plasma membrane"/>
    <property type="evidence" value="ECO:0007669"/>
    <property type="project" value="TreeGrafter"/>
</dbReference>
<evidence type="ECO:0000313" key="8">
    <source>
        <dbReference type="Proteomes" id="UP001186944"/>
    </source>
</evidence>
<proteinExistence type="inferred from homology"/>